<organism evidence="2 3">
    <name type="scientific">Candidatus Yanofskybacteria bacterium GW2011_GWA2_44_9</name>
    <dbReference type="NCBI Taxonomy" id="1619025"/>
    <lineage>
        <taxon>Bacteria</taxon>
        <taxon>Candidatus Yanofskyibacteriota</taxon>
    </lineage>
</organism>
<name>A0A0G1KBW9_9BACT</name>
<evidence type="ECO:0000313" key="2">
    <source>
        <dbReference type="EMBL" id="KKT81251.1"/>
    </source>
</evidence>
<gene>
    <name evidence="2" type="ORF">UW79_C0023G0024</name>
</gene>
<proteinExistence type="predicted"/>
<feature type="domain" description="Bacterial spore germination immunoglobulin-like" evidence="1">
    <location>
        <begin position="40"/>
        <end position="126"/>
    </location>
</feature>
<protein>
    <recommendedName>
        <fullName evidence="1">Bacterial spore germination immunoglobulin-like domain-containing protein</fullName>
    </recommendedName>
</protein>
<accession>A0A0G1KBW9</accession>
<dbReference type="AlphaFoldDB" id="A0A0G1KBW9"/>
<dbReference type="Pfam" id="PF10648">
    <property type="entry name" value="Gmad2"/>
    <property type="match status" value="1"/>
</dbReference>
<evidence type="ECO:0000313" key="3">
    <source>
        <dbReference type="Proteomes" id="UP000034032"/>
    </source>
</evidence>
<dbReference type="Proteomes" id="UP000034032">
    <property type="component" value="Unassembled WGS sequence"/>
</dbReference>
<reference evidence="2 3" key="1">
    <citation type="journal article" date="2015" name="Nature">
        <title>rRNA introns, odd ribosomes, and small enigmatic genomes across a large radiation of phyla.</title>
        <authorList>
            <person name="Brown C.T."/>
            <person name="Hug L.A."/>
            <person name="Thomas B.C."/>
            <person name="Sharon I."/>
            <person name="Castelle C.J."/>
            <person name="Singh A."/>
            <person name="Wilkins M.J."/>
            <person name="Williams K.H."/>
            <person name="Banfield J.F."/>
        </authorList>
    </citation>
    <scope>NUCLEOTIDE SEQUENCE [LARGE SCALE GENOMIC DNA]</scope>
</reference>
<dbReference type="EMBL" id="LCJR01000023">
    <property type="protein sequence ID" value="KKT81251.1"/>
    <property type="molecule type" value="Genomic_DNA"/>
</dbReference>
<dbReference type="InterPro" id="IPR018911">
    <property type="entry name" value="Gmad2_Ig-like_dom"/>
</dbReference>
<comment type="caution">
    <text evidence="2">The sequence shown here is derived from an EMBL/GenBank/DDBJ whole genome shotgun (WGS) entry which is preliminary data.</text>
</comment>
<sequence length="143" mass="15804">MKKTFLIIGAVVIAGLVYLNLTYEPQKAKPQATPFVSDKVRVATPLPNQIIESPLGISGEARGTWFFEASFPVRLYDANGKEMAVAVAMTSDNWMTTEFVSFSTVLEFSQPETLTGSLVFQKDNPSGLPELDDEISIPVRFRK</sequence>
<evidence type="ECO:0000259" key="1">
    <source>
        <dbReference type="Pfam" id="PF10648"/>
    </source>
</evidence>